<dbReference type="Gene3D" id="2.60.40.10">
    <property type="entry name" value="Immunoglobulins"/>
    <property type="match status" value="1"/>
</dbReference>
<dbReference type="PROSITE" id="PS50825">
    <property type="entry name" value="HYR"/>
    <property type="match status" value="2"/>
</dbReference>
<reference evidence="4 5" key="1">
    <citation type="submission" date="2016-10" db="EMBL/GenBank/DDBJ databases">
        <authorList>
            <person name="de Groot N.N."/>
        </authorList>
    </citation>
    <scope>NUCLEOTIDE SEQUENCE [LARGE SCALE GENOMIC DNA]</scope>
    <source>
        <strain evidence="4 5">DSM 27078</strain>
    </source>
</reference>
<dbReference type="Pfam" id="PF16640">
    <property type="entry name" value="Big_3_5"/>
    <property type="match status" value="1"/>
</dbReference>
<keyword evidence="2" id="KW-0677">Repeat</keyword>
<dbReference type="RefSeq" id="WP_091465347.1">
    <property type="nucleotide sequence ID" value="NZ_FOEI01000001.1"/>
</dbReference>
<dbReference type="Pfam" id="PF18962">
    <property type="entry name" value="Por_Secre_tail"/>
    <property type="match status" value="1"/>
</dbReference>
<sequence length="1768" mass="186610">MNVIYNLRIKYLGLIFLFSLFTFSYGQSLTSDKDDYYPGELATFTGSGFAPNETIELVVLHSDETPNTGENHEHWEVQADSSGTFVTTWIVCTDDCLGSTLRAYATGLSSGFQAWVDFKDANSSINLTSPTNAFQGDTVNVVAKLTSNPGNVLVIGRVIKFYLNGVLLGQSSTNSSAEASFSFICSQAVGNYNGSNGIKAEFEGDPSNNPYAGSSKANNFEIKAPICMSPTITCPQNITVSSEINSCGKLVSFQATATGTSPTISYKIGTITITSPYLFPKGTSSVTATATNSCGSSNCVFTVTVNDTTPPILTSTGSNQTISCSNQLEFNIPTAIDNCDTNPQIIEVSDITTPGNCNNTYTRVKTWKAQDASGNQSATVSQTINVIDDIDPVPPAAPATATYQCLDDVPAAESLSAQDNCSGVIVGISQDTVDSSNPCHVVITRTWTFTDACQNSSSVVQTINVIDDVDPVPPAAPAAASYQCLNDVPAAESLSAQDNCSGVIFGISQDSVNSSNPCHVVITRTWTFTDACQNSSSVVQTINVIDDVDPVPPAAPATASYQCLNDVPAAESLSAQDNCSGMIVGISQDTVDSSNPCHVVITRTWTFTDACQNSSSVVQTINVIDDVDPVPPAAPATASYQCLNDVPAAESLSAQDNCSGVIVGISQDTVDSSNPCHVVITRTWTFTDACQNSSSVVQTINVIDDVDPVPPAAPAAASYQCLNDVPAAESLSAQDNCSGVIVGISQDSVDASNPCHVVITRTWTFTDACQNSSSVIQIINVIDDVDPVPPSAPATASYQCLNDVPAAESLSAQDNCSGVIAGISQDSVDSSNPCHVVITRTWTFTDACQNSSSVVQTINVIDDVDPVPPAAPAAASYQCLNDVPAAESLSAQDNCSGVIVGISQDSVDASNPCHVVITRTWTFTDACQNSSSVVQTINVIDDVDPVPPAGPATASYQCLDDVPAAESLSAQDNCSGVIVGISQDTVDASNPCHVVITRTWTFTDACQNSSSVVQTINVIDTSSPSFSKPADITIYTNSSCGYNANVSVTGDVFNESDNCSTGLEATYSDSTADGVCQGSKIITRTWSLVDNCGNHAAIQTQIITVLDNSAPSFSKPADITIYTNSSCGYNANVSITGDVINESDNCSTGLEAAYSDSTADGVCQGSKIITRTWSLVDNCGNHAANQTQIITVLDNTPPTISCPLNKTNLITDTGVCTKTLTAAQIGYPTFNDNCSIPDISFVRSDNKNSLTDSFSLGITTITWTATDKCNNQTSCNQTIEVNKIQPSIVVSTNVNSQQYSDLVTFSAQLTTCTDYSICGTVTFKLGTTVLGIANVNSSGLAELPNIPMLFAPNSYTITAEYSGCSSYLSASSASNLIITCEDALAYYTGSTYVSTSSATSSNATVTLSATIKDISAETNSDINFGNITNAKVTFVNRDNNNAIIAANVPIGLVNAGDTKVGTATYNWNTSISGDSQTITIGIIVTGYYCRNSSDENALVTISKPLGDLFITGGGYLTLANSSGIKAGTIGTKNNYGFNVKYNKNKTSLQGNINTIIRRIENDGLHVYQVKGNSMTSLSVTTNCPKKAVFVGKANIQDITNPLNVIAVDGNATLQVTMTDYGEPGNNDQIAITVWNKNGGLWYASNWNGTTTVEQKIGGGNLKVHGGQVCDTSSLITKIMSDEIIIEESIKPEFKIWPNPSANEFNLDISNKIENEPTLIEVFDQSGRLIQKFKTDNEQFQFGTNLKSGMYFIQITNGTFKETKQIIKQ</sequence>
<dbReference type="InterPro" id="IPR003410">
    <property type="entry name" value="HYR_dom"/>
</dbReference>
<evidence type="ECO:0000256" key="1">
    <source>
        <dbReference type="ARBA" id="ARBA00022729"/>
    </source>
</evidence>
<name>A0A1H8ZL44_9FLAO</name>
<dbReference type="InterPro" id="IPR057078">
    <property type="entry name" value="HYR-4C"/>
</dbReference>
<organism evidence="4 5">
    <name type="scientific">Flavobacterium urocaniciphilum</name>
    <dbReference type="NCBI Taxonomy" id="1299341"/>
    <lineage>
        <taxon>Bacteria</taxon>
        <taxon>Pseudomonadati</taxon>
        <taxon>Bacteroidota</taxon>
        <taxon>Flavobacteriia</taxon>
        <taxon>Flavobacteriales</taxon>
        <taxon>Flavobacteriaceae</taxon>
        <taxon>Flavobacterium</taxon>
    </lineage>
</organism>
<evidence type="ECO:0000313" key="4">
    <source>
        <dbReference type="EMBL" id="SEP64997.1"/>
    </source>
</evidence>
<feature type="domain" description="HYR" evidence="3">
    <location>
        <begin position="1193"/>
        <end position="1283"/>
    </location>
</feature>
<dbReference type="Pfam" id="PF23237">
    <property type="entry name" value="HYR_4C"/>
    <property type="match status" value="8"/>
</dbReference>
<gene>
    <name evidence="4" type="ORF">SAMN05444005_101770</name>
</gene>
<feature type="domain" description="HYR" evidence="3">
    <location>
        <begin position="220"/>
        <end position="307"/>
    </location>
</feature>
<dbReference type="EMBL" id="FOEI01000001">
    <property type="protein sequence ID" value="SEP64997.1"/>
    <property type="molecule type" value="Genomic_DNA"/>
</dbReference>
<evidence type="ECO:0000256" key="2">
    <source>
        <dbReference type="ARBA" id="ARBA00022737"/>
    </source>
</evidence>
<keyword evidence="5" id="KW-1185">Reference proteome</keyword>
<evidence type="ECO:0000313" key="5">
    <source>
        <dbReference type="Proteomes" id="UP000198648"/>
    </source>
</evidence>
<keyword evidence="1" id="KW-0732">Signal</keyword>
<dbReference type="Proteomes" id="UP000198648">
    <property type="component" value="Unassembled WGS sequence"/>
</dbReference>
<evidence type="ECO:0000259" key="3">
    <source>
        <dbReference type="PROSITE" id="PS50825"/>
    </source>
</evidence>
<dbReference type="OrthoDB" id="1121493at2"/>
<dbReference type="InterPro" id="IPR026444">
    <property type="entry name" value="Secre_tail"/>
</dbReference>
<dbReference type="InterPro" id="IPR013783">
    <property type="entry name" value="Ig-like_fold"/>
</dbReference>
<dbReference type="Pfam" id="PF02494">
    <property type="entry name" value="HYR"/>
    <property type="match status" value="1"/>
</dbReference>
<proteinExistence type="predicted"/>
<dbReference type="STRING" id="1299341.SAMN05444005_101770"/>
<accession>A0A1H8ZL44</accession>
<dbReference type="NCBIfam" id="TIGR04183">
    <property type="entry name" value="Por_Secre_tail"/>
    <property type="match status" value="1"/>
</dbReference>
<dbReference type="InterPro" id="IPR032109">
    <property type="entry name" value="Big_3_5"/>
</dbReference>
<protein>
    <submittedName>
        <fullName evidence="4">Por secretion system C-terminal sorting domain-containing protein</fullName>
    </submittedName>
</protein>